<gene>
    <name evidence="1" type="ORF">SAMN02745135_01690</name>
</gene>
<dbReference type="AlphaFoldDB" id="A0A1M5V163"/>
<proteinExistence type="predicted"/>
<sequence>MKKIKIYYLLDEENKYFFRYSLNEELKKTVQCIETEIKDEDLDLVQQNENDESVVYVGFGGFDDEGIPKLTTMLYYVNEEEKLDKDEGLHFFNKPKTAEELLKWQRSHKDKLEYSLEIAKSIWAEITIKKQAFDDEKANWIYSFGSEELKRNFEQGYDVDEDYIFERLVYELPEFDLYDESGRWAVNKNPSREALVEVKKLRYLGYDAKVIIISKQYEEFGSSWIPIDAKDAILIEDYLGVVSLIKYL</sequence>
<dbReference type="OrthoDB" id="9982492at2"/>
<keyword evidence="2" id="KW-1185">Reference proteome</keyword>
<protein>
    <submittedName>
        <fullName evidence="1">Uncharacterized protein</fullName>
    </submittedName>
</protein>
<dbReference type="EMBL" id="FQXO01000046">
    <property type="protein sequence ID" value="SHH68995.1"/>
    <property type="molecule type" value="Genomic_DNA"/>
</dbReference>
<reference evidence="2" key="1">
    <citation type="submission" date="2016-11" db="EMBL/GenBank/DDBJ databases">
        <authorList>
            <person name="Varghese N."/>
            <person name="Submissions S."/>
        </authorList>
    </citation>
    <scope>NUCLEOTIDE SEQUENCE [LARGE SCALE GENOMIC DNA]</scope>
    <source>
        <strain evidence="2">DSM 13643</strain>
    </source>
</reference>
<evidence type="ECO:0000313" key="2">
    <source>
        <dbReference type="Proteomes" id="UP000183967"/>
    </source>
</evidence>
<accession>A0A1M5V163</accession>
<dbReference type="RefSeq" id="WP_073196937.1">
    <property type="nucleotide sequence ID" value="NZ_FQXO01000046.1"/>
</dbReference>
<evidence type="ECO:0000313" key="1">
    <source>
        <dbReference type="EMBL" id="SHH68995.1"/>
    </source>
</evidence>
<organism evidence="1 2">
    <name type="scientific">Caloranaerobacter azorensis DSM 13643</name>
    <dbReference type="NCBI Taxonomy" id="1121264"/>
    <lineage>
        <taxon>Bacteria</taxon>
        <taxon>Bacillati</taxon>
        <taxon>Bacillota</taxon>
        <taxon>Tissierellia</taxon>
        <taxon>Tissierellales</taxon>
        <taxon>Thermohalobacteraceae</taxon>
        <taxon>Caloranaerobacter</taxon>
    </lineage>
</organism>
<dbReference type="Proteomes" id="UP000183967">
    <property type="component" value="Unassembled WGS sequence"/>
</dbReference>
<name>A0A1M5V163_9FIRM</name>